<evidence type="ECO:0000313" key="1">
    <source>
        <dbReference type="EMBL" id="CAF4804317.1"/>
    </source>
</evidence>
<proteinExistence type="predicted"/>
<dbReference type="EMBL" id="CAJOBI010149361">
    <property type="protein sequence ID" value="CAF4804317.1"/>
    <property type="molecule type" value="Genomic_DNA"/>
</dbReference>
<reference evidence="1" key="1">
    <citation type="submission" date="2021-02" db="EMBL/GenBank/DDBJ databases">
        <authorList>
            <person name="Nowell W R."/>
        </authorList>
    </citation>
    <scope>NUCLEOTIDE SEQUENCE</scope>
</reference>
<feature type="non-terminal residue" evidence="1">
    <location>
        <position position="16"/>
    </location>
</feature>
<evidence type="ECO:0000313" key="2">
    <source>
        <dbReference type="Proteomes" id="UP000676336"/>
    </source>
</evidence>
<dbReference type="Proteomes" id="UP000676336">
    <property type="component" value="Unassembled WGS sequence"/>
</dbReference>
<name>A0A8S3B7E2_9BILA</name>
<accession>A0A8S3B7E2</accession>
<sequence length="16" mass="1738">MGTPVRPDATHRSSPE</sequence>
<comment type="caution">
    <text evidence="1">The sequence shown here is derived from an EMBL/GenBank/DDBJ whole genome shotgun (WGS) entry which is preliminary data.</text>
</comment>
<dbReference type="AlphaFoldDB" id="A0A8S3B7E2"/>
<gene>
    <name evidence="1" type="ORF">SMN809_LOCUS47313</name>
</gene>
<organism evidence="1 2">
    <name type="scientific">Rotaria magnacalcarata</name>
    <dbReference type="NCBI Taxonomy" id="392030"/>
    <lineage>
        <taxon>Eukaryota</taxon>
        <taxon>Metazoa</taxon>
        <taxon>Spiralia</taxon>
        <taxon>Gnathifera</taxon>
        <taxon>Rotifera</taxon>
        <taxon>Eurotatoria</taxon>
        <taxon>Bdelloidea</taxon>
        <taxon>Philodinida</taxon>
        <taxon>Philodinidae</taxon>
        <taxon>Rotaria</taxon>
    </lineage>
</organism>
<protein>
    <submittedName>
        <fullName evidence="1">Uncharacterized protein</fullName>
    </submittedName>
</protein>